<dbReference type="RefSeq" id="WP_049545159.1">
    <property type="nucleotide sequence ID" value="NZ_CACRUJ010000001.1"/>
</dbReference>
<evidence type="ECO:0000313" key="4">
    <source>
        <dbReference type="Proteomes" id="UP000248776"/>
    </source>
</evidence>
<protein>
    <submittedName>
        <fullName evidence="2">Uncharacterized protein</fullName>
    </submittedName>
</protein>
<proteinExistence type="predicted"/>
<evidence type="ECO:0000256" key="1">
    <source>
        <dbReference type="SAM" id="Phobius"/>
    </source>
</evidence>
<sequence>MFLEFFDGVWGHYTFESDKVNVLIDGLPSFAYPLGQLTFLVLVYRLLVHQYVKKFLIMSPQDIWAWQKEKFCQSKLSFIVIPIVYLFIFGMTYVLVEDVLATVTIYKDYGGPIAKTIDGKVEQIDISHVGSKTSSARINAHFESSDGQTYDIHLINGDKRIANYMRHPESDSYTATLSFDKHGKPVYISKFWE</sequence>
<evidence type="ECO:0000313" key="5">
    <source>
        <dbReference type="Proteomes" id="UP000308186"/>
    </source>
</evidence>
<dbReference type="Proteomes" id="UP000308186">
    <property type="component" value="Unassembled WGS sequence"/>
</dbReference>
<evidence type="ECO:0000313" key="3">
    <source>
        <dbReference type="EMBL" id="TNF68806.1"/>
    </source>
</evidence>
<dbReference type="EMBL" id="VDCW01000001">
    <property type="protein sequence ID" value="TNF68806.1"/>
    <property type="molecule type" value="Genomic_DNA"/>
</dbReference>
<reference evidence="3 5" key="2">
    <citation type="submission" date="2019-06" db="EMBL/GenBank/DDBJ databases">
        <title>Genome Announcement To Ensure Probiotic Safety of Streptococcus salivarius UBSS01.</title>
        <authorList>
            <person name="Sulthana A."/>
            <person name="Lakshmi S.G."/>
            <person name="Madempudi R.S."/>
        </authorList>
    </citation>
    <scope>NUCLEOTIDE SEQUENCE [LARGE SCALE GENOMIC DNA]</scope>
    <source>
        <strain evidence="3 5">UBSS01</strain>
    </source>
</reference>
<dbReference type="AlphaFoldDB" id="A0AA45CR72"/>
<feature type="transmembrane region" description="Helical" evidence="1">
    <location>
        <begin position="30"/>
        <end position="48"/>
    </location>
</feature>
<comment type="caution">
    <text evidence="2">The sequence shown here is derived from an EMBL/GenBank/DDBJ whole genome shotgun (WGS) entry which is preliminary data.</text>
</comment>
<name>A0AA45CR72_STRSL</name>
<accession>A0AA45CR72</accession>
<feature type="transmembrane region" description="Helical" evidence="1">
    <location>
        <begin position="76"/>
        <end position="96"/>
    </location>
</feature>
<keyword evidence="1" id="KW-0812">Transmembrane</keyword>
<keyword evidence="1" id="KW-0472">Membrane</keyword>
<keyword evidence="1" id="KW-1133">Transmembrane helix</keyword>
<evidence type="ECO:0000313" key="2">
    <source>
        <dbReference type="EMBL" id="PZD55566.1"/>
    </source>
</evidence>
<dbReference type="Proteomes" id="UP000248776">
    <property type="component" value="Unassembled WGS sequence"/>
</dbReference>
<reference evidence="2 4" key="1">
    <citation type="submission" date="2017-08" db="EMBL/GenBank/DDBJ databases">
        <title>Streptococcus salivarius strain HS0302 Genome.</title>
        <authorList>
            <person name="Smith J."/>
            <person name="Deng P."/>
            <person name="Geng M."/>
        </authorList>
    </citation>
    <scope>NUCLEOTIDE SEQUENCE [LARGE SCALE GENOMIC DNA]</scope>
    <source>
        <strain evidence="2 4">HS0302</strain>
    </source>
</reference>
<organism evidence="2 4">
    <name type="scientific">Streptococcus salivarius</name>
    <dbReference type="NCBI Taxonomy" id="1304"/>
    <lineage>
        <taxon>Bacteria</taxon>
        <taxon>Bacillati</taxon>
        <taxon>Bacillota</taxon>
        <taxon>Bacilli</taxon>
        <taxon>Lactobacillales</taxon>
        <taxon>Streptococcaceae</taxon>
        <taxon>Streptococcus</taxon>
    </lineage>
</organism>
<gene>
    <name evidence="2" type="ORF">CKU37_10215</name>
    <name evidence="3" type="ORF">FBF48_00790</name>
</gene>
<dbReference type="EMBL" id="NSIW01000019">
    <property type="protein sequence ID" value="PZD55566.1"/>
    <property type="molecule type" value="Genomic_DNA"/>
</dbReference>